<evidence type="ECO:0000256" key="1">
    <source>
        <dbReference type="SAM" id="MobiDB-lite"/>
    </source>
</evidence>
<feature type="region of interest" description="Disordered" evidence="1">
    <location>
        <begin position="74"/>
        <end position="109"/>
    </location>
</feature>
<sequence>MRSFPGQGIRRPARLTGHCVKSVRKKDGESIPSVPQVSVRVRYRWPVPYLLWIHRPGGNSSYLFDPFFPSYASPTDPTNGLPELETTRGFTPDDGSSSTPRTEGGERQWLELPDVVSLFGDDVWGQGDKDQVAPDGLTGPESVPLTGAEWAWKDAAFQLSDHGQASLNSPHPPPFEAADNGATDSESCPLTRLGTDRSASLDAPPARSPGPQQCGDDSAGSNIGLPDHQPGGPVCGSSSNGDEATCLDGDELDSARTREEQLRVYGRQSYVR</sequence>
<organism evidence="2 3">
    <name type="scientific">Dacryopinax primogenitus (strain DJM 731)</name>
    <name type="common">Brown rot fungus</name>
    <dbReference type="NCBI Taxonomy" id="1858805"/>
    <lineage>
        <taxon>Eukaryota</taxon>
        <taxon>Fungi</taxon>
        <taxon>Dikarya</taxon>
        <taxon>Basidiomycota</taxon>
        <taxon>Agaricomycotina</taxon>
        <taxon>Dacrymycetes</taxon>
        <taxon>Dacrymycetales</taxon>
        <taxon>Dacrymycetaceae</taxon>
        <taxon>Dacryopinax</taxon>
    </lineage>
</organism>
<protein>
    <submittedName>
        <fullName evidence="2">Uncharacterized protein</fullName>
    </submittedName>
</protein>
<evidence type="ECO:0000313" key="3">
    <source>
        <dbReference type="Proteomes" id="UP000030653"/>
    </source>
</evidence>
<reference evidence="2 3" key="1">
    <citation type="journal article" date="2012" name="Science">
        <title>The Paleozoic origin of enzymatic lignin decomposition reconstructed from 31 fungal genomes.</title>
        <authorList>
            <person name="Floudas D."/>
            <person name="Binder M."/>
            <person name="Riley R."/>
            <person name="Barry K."/>
            <person name="Blanchette R.A."/>
            <person name="Henrissat B."/>
            <person name="Martinez A.T."/>
            <person name="Otillar R."/>
            <person name="Spatafora J.W."/>
            <person name="Yadav J.S."/>
            <person name="Aerts A."/>
            <person name="Benoit I."/>
            <person name="Boyd A."/>
            <person name="Carlson A."/>
            <person name="Copeland A."/>
            <person name="Coutinho P.M."/>
            <person name="de Vries R.P."/>
            <person name="Ferreira P."/>
            <person name="Findley K."/>
            <person name="Foster B."/>
            <person name="Gaskell J."/>
            <person name="Glotzer D."/>
            <person name="Gorecki P."/>
            <person name="Heitman J."/>
            <person name="Hesse C."/>
            <person name="Hori C."/>
            <person name="Igarashi K."/>
            <person name="Jurgens J.A."/>
            <person name="Kallen N."/>
            <person name="Kersten P."/>
            <person name="Kohler A."/>
            <person name="Kuees U."/>
            <person name="Kumar T.K.A."/>
            <person name="Kuo A."/>
            <person name="LaButti K."/>
            <person name="Larrondo L.F."/>
            <person name="Lindquist E."/>
            <person name="Ling A."/>
            <person name="Lombard V."/>
            <person name="Lucas S."/>
            <person name="Lundell T."/>
            <person name="Martin R."/>
            <person name="McLaughlin D.J."/>
            <person name="Morgenstern I."/>
            <person name="Morin E."/>
            <person name="Murat C."/>
            <person name="Nagy L.G."/>
            <person name="Nolan M."/>
            <person name="Ohm R.A."/>
            <person name="Patyshakuliyeva A."/>
            <person name="Rokas A."/>
            <person name="Ruiz-Duenas F.J."/>
            <person name="Sabat G."/>
            <person name="Salamov A."/>
            <person name="Samejima M."/>
            <person name="Schmutz J."/>
            <person name="Slot J.C."/>
            <person name="St John F."/>
            <person name="Stenlid J."/>
            <person name="Sun H."/>
            <person name="Sun S."/>
            <person name="Syed K."/>
            <person name="Tsang A."/>
            <person name="Wiebenga A."/>
            <person name="Young D."/>
            <person name="Pisabarro A."/>
            <person name="Eastwood D.C."/>
            <person name="Martin F."/>
            <person name="Cullen D."/>
            <person name="Grigoriev I.V."/>
            <person name="Hibbett D.S."/>
        </authorList>
    </citation>
    <scope>NUCLEOTIDE SEQUENCE [LARGE SCALE GENOMIC DNA]</scope>
    <source>
        <strain evidence="2 3">DJM-731 SS1</strain>
    </source>
</reference>
<dbReference type="Proteomes" id="UP000030653">
    <property type="component" value="Unassembled WGS sequence"/>
</dbReference>
<dbReference type="EMBL" id="JH795861">
    <property type="protein sequence ID" value="EJU02903.1"/>
    <property type="molecule type" value="Genomic_DNA"/>
</dbReference>
<feature type="compositionally biased region" description="Basic and acidic residues" evidence="1">
    <location>
        <begin position="253"/>
        <end position="262"/>
    </location>
</feature>
<dbReference type="GeneID" id="63683426"/>
<accession>M5GE20</accession>
<feature type="region of interest" description="Disordered" evidence="1">
    <location>
        <begin position="163"/>
        <end position="272"/>
    </location>
</feature>
<evidence type="ECO:0000313" key="2">
    <source>
        <dbReference type="EMBL" id="EJU02903.1"/>
    </source>
</evidence>
<proteinExistence type="predicted"/>
<gene>
    <name evidence="2" type="ORF">DACRYDRAFT_106986</name>
</gene>
<dbReference type="AlphaFoldDB" id="M5GE20"/>
<feature type="region of interest" description="Disordered" evidence="1">
    <location>
        <begin position="121"/>
        <end position="144"/>
    </location>
</feature>
<keyword evidence="3" id="KW-1185">Reference proteome</keyword>
<dbReference type="RefSeq" id="XP_040629797.1">
    <property type="nucleotide sequence ID" value="XM_040768364.1"/>
</dbReference>
<dbReference type="HOGENOM" id="CLU_1023157_0_0_1"/>
<name>M5GE20_DACPD</name>